<dbReference type="InterPro" id="IPR014729">
    <property type="entry name" value="Rossmann-like_a/b/a_fold"/>
</dbReference>
<gene>
    <name evidence="1" type="ORF">RM549_15140</name>
</gene>
<dbReference type="SUPFAM" id="SSF52374">
    <property type="entry name" value="Nucleotidylyl transferase"/>
    <property type="match status" value="1"/>
</dbReference>
<reference evidence="1 2" key="1">
    <citation type="submission" date="2023-09" db="EMBL/GenBank/DDBJ databases">
        <authorList>
            <person name="Rey-Velasco X."/>
        </authorList>
    </citation>
    <scope>NUCLEOTIDE SEQUENCE [LARGE SCALE GENOMIC DNA]</scope>
    <source>
        <strain evidence="1 2">F188</strain>
    </source>
</reference>
<sequence length="479" mass="55464">MSVDLEKEREFREMVSVENKALRINLNENIYGTFAEIGAGQETVRNFFRAQNPSGTIAKTLSAYDKDFSDAIYGVGENRRYVTESRLKSMLAYETGLIEERISRTKHPNKLFFSYANTVATIDFAKKYKGHGWLGIRFQSKPKEEYSEIIIHVQFHESNAAKQQISLGILGVNLIYGAYYHHDDPVTILNSLYDHLNSHKIEIDMVNFTGPVFKQVDNRLMSLHLVKTGKTDAIMFKPDGNNVLPADLLYKKNILTLRGSFRPVTRVNLSMFQKSLELFKQEKKVDEERILGIFEITLFNLRNEGEIDEKDFLDRADLLCSLGHTVMISNFQEYYKVVEYFSQFTRERMGLTMGVNTLVEVFKEDYYKDLSGGILEAFGKLFFKSLKIYLHPQKDPETGEIITSENLEVEQRTKELYSFFKDNGRVVDITDYDPEVLDINSRKIYELIRNGEGGWEKGLEEDTVKHIKENHLFQKKPES</sequence>
<evidence type="ECO:0000313" key="1">
    <source>
        <dbReference type="EMBL" id="MDT0691128.1"/>
    </source>
</evidence>
<dbReference type="Gene3D" id="3.40.50.620">
    <property type="entry name" value="HUPs"/>
    <property type="match status" value="1"/>
</dbReference>
<dbReference type="EMBL" id="JAVRHM010000019">
    <property type="protein sequence ID" value="MDT0691128.1"/>
    <property type="molecule type" value="Genomic_DNA"/>
</dbReference>
<proteinExistence type="predicted"/>
<evidence type="ECO:0000313" key="2">
    <source>
        <dbReference type="Proteomes" id="UP001261624"/>
    </source>
</evidence>
<protein>
    <submittedName>
        <fullName evidence="1">TonB-dependent receptor</fullName>
    </submittedName>
</protein>
<comment type="caution">
    <text evidence="1">The sequence shown here is derived from an EMBL/GenBank/DDBJ whole genome shotgun (WGS) entry which is preliminary data.</text>
</comment>
<organism evidence="1 2">
    <name type="scientific">Autumnicola patrickiae</name>
    <dbReference type="NCBI Taxonomy" id="3075591"/>
    <lineage>
        <taxon>Bacteria</taxon>
        <taxon>Pseudomonadati</taxon>
        <taxon>Bacteroidota</taxon>
        <taxon>Flavobacteriia</taxon>
        <taxon>Flavobacteriales</taxon>
        <taxon>Flavobacteriaceae</taxon>
        <taxon>Autumnicola</taxon>
    </lineage>
</organism>
<keyword evidence="1" id="KW-0675">Receptor</keyword>
<name>A0ABU3E565_9FLAO</name>
<accession>A0ABU3E565</accession>
<dbReference type="Proteomes" id="UP001261624">
    <property type="component" value="Unassembled WGS sequence"/>
</dbReference>
<keyword evidence="2" id="KW-1185">Reference proteome</keyword>
<dbReference type="RefSeq" id="WP_311686318.1">
    <property type="nucleotide sequence ID" value="NZ_JAVRHM010000019.1"/>
</dbReference>